<comment type="caution">
    <text evidence="1">The sequence shown here is derived from an EMBL/GenBank/DDBJ whole genome shotgun (WGS) entry which is preliminary data.</text>
</comment>
<dbReference type="EMBL" id="MU806134">
    <property type="protein sequence ID" value="KAJ3839339.1"/>
    <property type="molecule type" value="Genomic_DNA"/>
</dbReference>
<name>A0AA38UF83_9AGAR</name>
<evidence type="ECO:0000313" key="1">
    <source>
        <dbReference type="EMBL" id="KAJ3839339.1"/>
    </source>
</evidence>
<evidence type="ECO:0008006" key="3">
    <source>
        <dbReference type="Google" id="ProtNLM"/>
    </source>
</evidence>
<sequence length="331" mass="38144">MGQYWRLINIDKREATSDMGKLQEFFYDQGHIVDYLIPLALPSKYQSDLISLEDSIQKFVRKNPSTSASTAILLTLPVELLLLIVDELSDDYLPLLCFSLTCTFLWDITGQARYHSLSSSLNKLSWAGDRIILLGDWARLLPSSMLSDEEVEGLKLDDSPSDTLAEALIDAARGFPEPPNMNSIGPLYDRRVQTNPDFEIELWDILDHDSRFRPWIWLHWRDFKVRKPEGDRWMVRNLSKREYVTKASSRDLTQMIYCLIGYSDDGDSAPRGSEWLVHGVWAGDRIDITLVSVHQQEHGNELDWKDVTVGVKQQLREVVEEDGYRDIYLSD</sequence>
<evidence type="ECO:0000313" key="2">
    <source>
        <dbReference type="Proteomes" id="UP001163846"/>
    </source>
</evidence>
<reference evidence="1" key="1">
    <citation type="submission" date="2022-08" db="EMBL/GenBank/DDBJ databases">
        <authorList>
            <consortium name="DOE Joint Genome Institute"/>
            <person name="Min B."/>
            <person name="Riley R."/>
            <person name="Sierra-Patev S."/>
            <person name="Naranjo-Ortiz M."/>
            <person name="Looney B."/>
            <person name="Konkel Z."/>
            <person name="Slot J.C."/>
            <person name="Sakamoto Y."/>
            <person name="Steenwyk J.L."/>
            <person name="Rokas A."/>
            <person name="Carro J."/>
            <person name="Camarero S."/>
            <person name="Ferreira P."/>
            <person name="Molpeceres G."/>
            <person name="Ruiz-Duenas F.J."/>
            <person name="Serrano A."/>
            <person name="Henrissat B."/>
            <person name="Drula E."/>
            <person name="Hughes K.W."/>
            <person name="Mata J.L."/>
            <person name="Ishikawa N.K."/>
            <person name="Vargas-Isla R."/>
            <person name="Ushijima S."/>
            <person name="Smith C.A."/>
            <person name="Ahrendt S."/>
            <person name="Andreopoulos W."/>
            <person name="He G."/>
            <person name="Labutti K."/>
            <person name="Lipzen A."/>
            <person name="Ng V."/>
            <person name="Sandor L."/>
            <person name="Barry K."/>
            <person name="Martinez A.T."/>
            <person name="Xiao Y."/>
            <person name="Gibbons J.G."/>
            <person name="Terashima K."/>
            <person name="Hibbett D.S."/>
            <person name="Grigoriev I.V."/>
        </authorList>
    </citation>
    <scope>NUCLEOTIDE SEQUENCE</scope>
    <source>
        <strain evidence="1">TFB9207</strain>
    </source>
</reference>
<accession>A0AA38UF83</accession>
<gene>
    <name evidence="1" type="ORF">F5878DRAFT_616847</name>
</gene>
<dbReference type="Proteomes" id="UP001163846">
    <property type="component" value="Unassembled WGS sequence"/>
</dbReference>
<organism evidence="1 2">
    <name type="scientific">Lentinula raphanica</name>
    <dbReference type="NCBI Taxonomy" id="153919"/>
    <lineage>
        <taxon>Eukaryota</taxon>
        <taxon>Fungi</taxon>
        <taxon>Dikarya</taxon>
        <taxon>Basidiomycota</taxon>
        <taxon>Agaricomycotina</taxon>
        <taxon>Agaricomycetes</taxon>
        <taxon>Agaricomycetidae</taxon>
        <taxon>Agaricales</taxon>
        <taxon>Marasmiineae</taxon>
        <taxon>Omphalotaceae</taxon>
        <taxon>Lentinula</taxon>
    </lineage>
</organism>
<proteinExistence type="predicted"/>
<keyword evidence="2" id="KW-1185">Reference proteome</keyword>
<protein>
    <recommendedName>
        <fullName evidence="3">F-box domain-containing protein</fullName>
    </recommendedName>
</protein>
<dbReference type="AlphaFoldDB" id="A0AA38UF83"/>